<accession>A0A223KQ12</accession>
<organism evidence="2 3">
    <name type="scientific">Sutcliffiella cohnii</name>
    <dbReference type="NCBI Taxonomy" id="33932"/>
    <lineage>
        <taxon>Bacteria</taxon>
        <taxon>Bacillati</taxon>
        <taxon>Bacillota</taxon>
        <taxon>Bacilli</taxon>
        <taxon>Bacillales</taxon>
        <taxon>Bacillaceae</taxon>
        <taxon>Sutcliffiella</taxon>
    </lineage>
</organism>
<keyword evidence="3" id="KW-1185">Reference proteome</keyword>
<dbReference type="KEGG" id="bcoh:BC6307_09720"/>
<dbReference type="AlphaFoldDB" id="A0A223KQ12"/>
<evidence type="ECO:0000313" key="2">
    <source>
        <dbReference type="EMBL" id="AST91539.1"/>
    </source>
</evidence>
<proteinExistence type="predicted"/>
<keyword evidence="1" id="KW-0175">Coiled coil</keyword>
<dbReference type="EMBL" id="CP018866">
    <property type="protein sequence ID" value="AST91539.1"/>
    <property type="molecule type" value="Genomic_DNA"/>
</dbReference>
<sequence>MDIYIASTIIVALSLLYYGYDKKKSYELKEKELELEHKKLELEIMKLNKDVQTNNDERKDTQV</sequence>
<dbReference type="RefSeq" id="WP_066415773.1">
    <property type="nucleotide sequence ID" value="NZ_CP018866.1"/>
</dbReference>
<name>A0A223KQ12_9BACI</name>
<evidence type="ECO:0000313" key="3">
    <source>
        <dbReference type="Proteomes" id="UP000215224"/>
    </source>
</evidence>
<reference evidence="2 3" key="1">
    <citation type="submission" date="2016-12" db="EMBL/GenBank/DDBJ databases">
        <title>The whole genome sequencing and assembly of Bacillus cohnii DSM 6307T strain.</title>
        <authorList>
            <person name="Lee Y.-J."/>
            <person name="Yi H."/>
            <person name="Bahn Y.-S."/>
            <person name="Kim J.F."/>
            <person name="Lee D.-W."/>
        </authorList>
    </citation>
    <scope>NUCLEOTIDE SEQUENCE [LARGE SCALE GENOMIC DNA]</scope>
    <source>
        <strain evidence="2 3">DSM 6307</strain>
    </source>
</reference>
<gene>
    <name evidence="2" type="ORF">BC6307_09720</name>
</gene>
<feature type="coiled-coil region" evidence="1">
    <location>
        <begin position="23"/>
        <end position="57"/>
    </location>
</feature>
<dbReference type="Proteomes" id="UP000215224">
    <property type="component" value="Chromosome"/>
</dbReference>
<protein>
    <submittedName>
        <fullName evidence="2">Uncharacterized protein</fullName>
    </submittedName>
</protein>
<evidence type="ECO:0000256" key="1">
    <source>
        <dbReference type="SAM" id="Coils"/>
    </source>
</evidence>